<dbReference type="EMBL" id="JADIMO010000049">
    <property type="protein sequence ID" value="MBO8444915.1"/>
    <property type="molecule type" value="Genomic_DNA"/>
</dbReference>
<comment type="caution">
    <text evidence="1">The sequence shown here is derived from an EMBL/GenBank/DDBJ whole genome shotgun (WGS) entry which is preliminary data.</text>
</comment>
<sequence>MNIIVKPYGTDRCCCRPDTSWEREDKDLFVPDFISGYSWTPALFARISKAGKCIGRKFASRYYDAVGYGILLYADDMLDGSPEGFACASCMDHTSVLPFPMYDKVTLESGQNVFSVAADGKEIYSTCEGSTGMIEDALTAASLMISLRIGDLAAIELAPMAGLARRETSGQALGSGTEIYGTFCDNELFRFKIIM</sequence>
<evidence type="ECO:0000313" key="2">
    <source>
        <dbReference type="Proteomes" id="UP000823619"/>
    </source>
</evidence>
<evidence type="ECO:0000313" key="1">
    <source>
        <dbReference type="EMBL" id="MBO8444915.1"/>
    </source>
</evidence>
<protein>
    <submittedName>
        <fullName evidence="1">Uncharacterized protein</fullName>
    </submittedName>
</protein>
<accession>A0A9D9H8I9</accession>
<proteinExistence type="predicted"/>
<organism evidence="1 2">
    <name type="scientific">Candidatus Cryptobacteroides merdavium</name>
    <dbReference type="NCBI Taxonomy" id="2840769"/>
    <lineage>
        <taxon>Bacteria</taxon>
        <taxon>Pseudomonadati</taxon>
        <taxon>Bacteroidota</taxon>
        <taxon>Bacteroidia</taxon>
        <taxon>Bacteroidales</taxon>
        <taxon>Candidatus Cryptobacteroides</taxon>
    </lineage>
</organism>
<reference evidence="1" key="2">
    <citation type="journal article" date="2021" name="PeerJ">
        <title>Extensive microbial diversity within the chicken gut microbiome revealed by metagenomics and culture.</title>
        <authorList>
            <person name="Gilroy R."/>
            <person name="Ravi A."/>
            <person name="Getino M."/>
            <person name="Pursley I."/>
            <person name="Horton D.L."/>
            <person name="Alikhan N.F."/>
            <person name="Baker D."/>
            <person name="Gharbi K."/>
            <person name="Hall N."/>
            <person name="Watson M."/>
            <person name="Adriaenssens E.M."/>
            <person name="Foster-Nyarko E."/>
            <person name="Jarju S."/>
            <person name="Secka A."/>
            <person name="Antonio M."/>
            <person name="Oren A."/>
            <person name="Chaudhuri R.R."/>
            <person name="La Ragione R."/>
            <person name="Hildebrand F."/>
            <person name="Pallen M.J."/>
        </authorList>
    </citation>
    <scope>NUCLEOTIDE SEQUENCE</scope>
    <source>
        <strain evidence="1">D5-748</strain>
    </source>
</reference>
<gene>
    <name evidence="1" type="ORF">IAC23_04360</name>
</gene>
<name>A0A9D9H8I9_9BACT</name>
<dbReference type="Proteomes" id="UP000823619">
    <property type="component" value="Unassembled WGS sequence"/>
</dbReference>
<dbReference type="AlphaFoldDB" id="A0A9D9H8I9"/>
<reference evidence="1" key="1">
    <citation type="submission" date="2020-10" db="EMBL/GenBank/DDBJ databases">
        <authorList>
            <person name="Gilroy R."/>
        </authorList>
    </citation>
    <scope>NUCLEOTIDE SEQUENCE</scope>
    <source>
        <strain evidence="1">D5-748</strain>
    </source>
</reference>